<evidence type="ECO:0000256" key="4">
    <source>
        <dbReference type="SAM" id="MobiDB-lite"/>
    </source>
</evidence>
<feature type="region of interest" description="Disordered" evidence="4">
    <location>
        <begin position="721"/>
        <end position="788"/>
    </location>
</feature>
<evidence type="ECO:0000313" key="6">
    <source>
        <dbReference type="EMBL" id="KAL3289500.1"/>
    </source>
</evidence>
<feature type="compositionally biased region" description="Polar residues" evidence="4">
    <location>
        <begin position="1010"/>
        <end position="1019"/>
    </location>
</feature>
<gene>
    <name evidence="6" type="ORF">HHI36_022919</name>
</gene>
<dbReference type="AlphaFoldDB" id="A0ABD2PF06"/>
<proteinExistence type="predicted"/>
<feature type="compositionally biased region" description="Polar residues" evidence="4">
    <location>
        <begin position="1040"/>
        <end position="1066"/>
    </location>
</feature>
<feature type="compositionally biased region" description="Basic and acidic residues" evidence="4">
    <location>
        <begin position="98"/>
        <end position="125"/>
    </location>
</feature>
<dbReference type="GO" id="GO:0005737">
    <property type="term" value="C:cytoplasm"/>
    <property type="evidence" value="ECO:0007669"/>
    <property type="project" value="UniProtKB-ARBA"/>
</dbReference>
<evidence type="ECO:0000256" key="1">
    <source>
        <dbReference type="ARBA" id="ARBA00022884"/>
    </source>
</evidence>
<comment type="caution">
    <text evidence="6">The sequence shown here is derived from an EMBL/GenBank/DDBJ whole genome shotgun (WGS) entry which is preliminary data.</text>
</comment>
<evidence type="ECO:0000256" key="3">
    <source>
        <dbReference type="PROSITE-ProRule" id="PRU00332"/>
    </source>
</evidence>
<dbReference type="FunFam" id="1.10.10.10:FF:000131">
    <property type="entry name" value="la-related protein 1B isoform X2"/>
    <property type="match status" value="1"/>
</dbReference>
<dbReference type="Pfam" id="PF21071">
    <property type="entry name" value="LARP1_HEAT"/>
    <property type="match status" value="1"/>
</dbReference>
<reference evidence="6 7" key="1">
    <citation type="journal article" date="2021" name="BMC Biol.">
        <title>Horizontally acquired antibacterial genes associated with adaptive radiation of ladybird beetles.</title>
        <authorList>
            <person name="Li H.S."/>
            <person name="Tang X.F."/>
            <person name="Huang Y.H."/>
            <person name="Xu Z.Y."/>
            <person name="Chen M.L."/>
            <person name="Du X.Y."/>
            <person name="Qiu B.Y."/>
            <person name="Chen P.T."/>
            <person name="Zhang W."/>
            <person name="Slipinski A."/>
            <person name="Escalona H.E."/>
            <person name="Waterhouse R.M."/>
            <person name="Zwick A."/>
            <person name="Pang H."/>
        </authorList>
    </citation>
    <scope>NUCLEOTIDE SEQUENCE [LARGE SCALE GENOMIC DNA]</scope>
    <source>
        <strain evidence="6">SYSU2018</strain>
    </source>
</reference>
<dbReference type="Gene3D" id="1.10.10.10">
    <property type="entry name" value="Winged helix-like DNA-binding domain superfamily/Winged helix DNA-binding domain"/>
    <property type="match status" value="1"/>
</dbReference>
<dbReference type="GO" id="GO:0008187">
    <property type="term" value="F:poly-pyrimidine tract binding"/>
    <property type="evidence" value="ECO:0007669"/>
    <property type="project" value="UniProtKB-ARBA"/>
</dbReference>
<accession>A0ABD2PF06</accession>
<feature type="region of interest" description="Disordered" evidence="4">
    <location>
        <begin position="1"/>
        <end position="25"/>
    </location>
</feature>
<dbReference type="PANTHER" id="PTHR22792">
    <property type="entry name" value="LUPUS LA PROTEIN-RELATED"/>
    <property type="match status" value="1"/>
</dbReference>
<evidence type="ECO:0000256" key="2">
    <source>
        <dbReference type="ARBA" id="ARBA00072183"/>
    </source>
</evidence>
<feature type="compositionally biased region" description="Low complexity" evidence="4">
    <location>
        <begin position="721"/>
        <end position="742"/>
    </location>
</feature>
<organism evidence="6 7">
    <name type="scientific">Cryptolaemus montrouzieri</name>
    <dbReference type="NCBI Taxonomy" id="559131"/>
    <lineage>
        <taxon>Eukaryota</taxon>
        <taxon>Metazoa</taxon>
        <taxon>Ecdysozoa</taxon>
        <taxon>Arthropoda</taxon>
        <taxon>Hexapoda</taxon>
        <taxon>Insecta</taxon>
        <taxon>Pterygota</taxon>
        <taxon>Neoptera</taxon>
        <taxon>Endopterygota</taxon>
        <taxon>Coleoptera</taxon>
        <taxon>Polyphaga</taxon>
        <taxon>Cucujiformia</taxon>
        <taxon>Coccinelloidea</taxon>
        <taxon>Coccinellidae</taxon>
        <taxon>Scymninae</taxon>
        <taxon>Scymnini</taxon>
        <taxon>Cryptolaemus</taxon>
    </lineage>
</organism>
<dbReference type="InterPro" id="IPR006630">
    <property type="entry name" value="La_HTH"/>
</dbReference>
<feature type="compositionally biased region" description="Polar residues" evidence="4">
    <location>
        <begin position="224"/>
        <end position="235"/>
    </location>
</feature>
<feature type="compositionally biased region" description="Polar residues" evidence="4">
    <location>
        <begin position="177"/>
        <end position="189"/>
    </location>
</feature>
<feature type="region of interest" description="Disordered" evidence="4">
    <location>
        <begin position="1007"/>
        <end position="1086"/>
    </location>
</feature>
<evidence type="ECO:0000313" key="7">
    <source>
        <dbReference type="Proteomes" id="UP001516400"/>
    </source>
</evidence>
<feature type="compositionally biased region" description="Polar residues" evidence="4">
    <location>
        <begin position="1"/>
        <end position="11"/>
    </location>
</feature>
<sequence>MTSEALQSTKQLPLVNDRSGLTDNTGASYAHAVLNFKQTLMRENIDETVPEVASSTVEKNEKSPSVDIDDNSFTPVVSHNRKERKNDKSKRDRHKHSNNTDKPERSEKIPDKHLDKHSVKHEAPKEQNQVINEPKEDNNLNSRKIFVEAPLPKVNPWQVKSVPRENGQVSKKDIPPQQRNSSSGPSQPLKTARSKDKRDEKASDFTTNTEDWPTLGDHIEVRRSSSPSFANASNTLKEKSQIEDNEDRKKSIKQKWVPLEIDLSKARRKEGSPPRRDRGDAQSTASEGDRDWRAEQRENNAGRRRPASTASRGRGRNRSGRRTPFNRTNNKHHSDIEFSDYHTDFSELMKFNITGEGQNFMVPYMGTYFFNSNCNVDGSTLKDYVKKQIEYYFSEENLCRDFFLRRKMDPSGYLPITLIASFHRVQALTNDLALIIEAIMESDKIELTTGFKVRTKHDPTKWPILDKKGEKVEEDIKQLLPPPPLPKKLRDHNIENLNPNVAEFIPFENSGIKSGNNKNENDKNTKELINNEEIEDNKSRRKDNTNGDYETWREVKRKNKENKVKKEGKPKTHEREELEFHFDEELDILDVPTGRQNTFSVDWTEEDESDEFSDRDINKILIVTQNPVTVPTSTRVPKHEGYDRTGDWMTRVKITQDLEQAISDGLCYYEESLWTRDRTTSIGSYKTVNVISQEAFEKMVPPAPKKTQTLPPPPRRLLEAQQKSVAATASGSGLSSAANVSGTNKRKAPASNHRNAPRFFAVVKDEVGPDPHTPRKRKTRHSSNPPVEQHVGWVMDVREHRTRTTSVGSYGTSPSEFVSTSYGSVPQTLPSFQHPSHALLKENNFTQMAYNKFRLRCMKERKKFGIGQSNEMNTLFRFWSFFLRENFNRTMYNEFRNIALEDAEQGYRYGLECLFRFYSYGLEVKFRPHLYEDFQEETIKDYENGQLYGLEKFWAFLKYYKHSTNLQVHPTLQNYLSKFKSIEDFRVVEPRINEMLKNVSVRYGNKNRNRSVSESQSSWMRDESATIRRSLNNPRREELQQPQPGTSAPAGTSSFRVQRTRTQSFGSGRIKNPSRNEPWRQKNDGK</sequence>
<dbReference type="Proteomes" id="UP001516400">
    <property type="component" value="Unassembled WGS sequence"/>
</dbReference>
<feature type="compositionally biased region" description="Basic and acidic residues" evidence="4">
    <location>
        <begin position="763"/>
        <end position="773"/>
    </location>
</feature>
<feature type="compositionally biased region" description="Basic and acidic residues" evidence="4">
    <location>
        <begin position="287"/>
        <end position="301"/>
    </location>
</feature>
<feature type="region of interest" description="Disordered" evidence="4">
    <location>
        <begin position="263"/>
        <end position="333"/>
    </location>
</feature>
<feature type="compositionally biased region" description="Basic and acidic residues" evidence="4">
    <location>
        <begin position="536"/>
        <end position="554"/>
    </location>
</feature>
<dbReference type="SUPFAM" id="SSF46785">
    <property type="entry name" value="Winged helix' DNA-binding domain"/>
    <property type="match status" value="1"/>
</dbReference>
<dbReference type="PROSITE" id="PS50961">
    <property type="entry name" value="HTH_LA"/>
    <property type="match status" value="1"/>
</dbReference>
<keyword evidence="7" id="KW-1185">Reference proteome</keyword>
<name>A0ABD2PF06_9CUCU</name>
<feature type="compositionally biased region" description="Basic and acidic residues" evidence="4">
    <location>
        <begin position="193"/>
        <end position="203"/>
    </location>
</feature>
<feature type="region of interest" description="Disordered" evidence="4">
    <location>
        <begin position="47"/>
        <end position="251"/>
    </location>
</feature>
<dbReference type="Pfam" id="PF05383">
    <property type="entry name" value="La"/>
    <property type="match status" value="1"/>
</dbReference>
<dbReference type="InterPro" id="IPR036388">
    <property type="entry name" value="WH-like_DNA-bd_sf"/>
</dbReference>
<dbReference type="InterPro" id="IPR045180">
    <property type="entry name" value="La_dom_prot"/>
</dbReference>
<dbReference type="EMBL" id="JABFTP020000186">
    <property type="protein sequence ID" value="KAL3289500.1"/>
    <property type="molecule type" value="Genomic_DNA"/>
</dbReference>
<dbReference type="SMART" id="SM00715">
    <property type="entry name" value="LA"/>
    <property type="match status" value="1"/>
</dbReference>
<dbReference type="InterPro" id="IPR036390">
    <property type="entry name" value="WH_DNA-bd_sf"/>
</dbReference>
<evidence type="ECO:0000259" key="5">
    <source>
        <dbReference type="PROSITE" id="PS50961"/>
    </source>
</evidence>
<feature type="region of interest" description="Disordered" evidence="4">
    <location>
        <begin position="512"/>
        <end position="554"/>
    </location>
</feature>
<feature type="compositionally biased region" description="Basic and acidic residues" evidence="4">
    <location>
        <begin position="263"/>
        <end position="280"/>
    </location>
</feature>
<keyword evidence="1 3" id="KW-0694">RNA-binding</keyword>
<dbReference type="SMART" id="SM00684">
    <property type="entry name" value="DM15"/>
    <property type="match status" value="3"/>
</dbReference>
<dbReference type="PANTHER" id="PTHR22792:SF132">
    <property type="entry name" value="LA-RELATED PROTEIN 1"/>
    <property type="match status" value="1"/>
</dbReference>
<protein>
    <recommendedName>
        <fullName evidence="2">La-related protein 1</fullName>
    </recommendedName>
</protein>
<feature type="compositionally biased region" description="Basic and acidic residues" evidence="4">
    <location>
        <begin position="1077"/>
        <end position="1086"/>
    </location>
</feature>
<feature type="domain" description="HTH La-type RNA-binding" evidence="5">
    <location>
        <begin position="375"/>
        <end position="466"/>
    </location>
</feature>
<dbReference type="InterPro" id="IPR006607">
    <property type="entry name" value="DM15"/>
</dbReference>
<feature type="compositionally biased region" description="Basic and acidic residues" evidence="4">
    <location>
        <begin position="236"/>
        <end position="249"/>
    </location>
</feature>